<evidence type="ECO:0000313" key="1">
    <source>
        <dbReference type="EMBL" id="CNI69520.1"/>
    </source>
</evidence>
<evidence type="ECO:0000313" key="2">
    <source>
        <dbReference type="EMBL" id="CRY63708.1"/>
    </source>
</evidence>
<reference evidence="4" key="2">
    <citation type="submission" date="2015-03" db="EMBL/GenBank/DDBJ databases">
        <authorList>
            <consortium name="Pathogen Informatics"/>
        </authorList>
    </citation>
    <scope>NUCLEOTIDE SEQUENCE [LARGE SCALE GENOMIC DNA]</scope>
    <source>
        <strain evidence="4">A125KOH2</strain>
    </source>
</reference>
<name>A0A0T9RL36_9GAMM</name>
<dbReference type="EMBL" id="CWJL01000002">
    <property type="protein sequence ID" value="CRY63708.1"/>
    <property type="molecule type" value="Genomic_DNA"/>
</dbReference>
<accession>A0A0T9RL36</accession>
<gene>
    <name evidence="1" type="ORF">ERS008529_04696</name>
    <name evidence="2" type="ORF">ERS137968_00361</name>
</gene>
<dbReference type="AlphaFoldDB" id="A0A0T9RL36"/>
<dbReference type="OrthoDB" id="6481125at2"/>
<dbReference type="RefSeq" id="WP_049615427.1">
    <property type="nucleotide sequence ID" value="NZ_CAWMMU010000002.1"/>
</dbReference>
<evidence type="ECO:0000313" key="4">
    <source>
        <dbReference type="Proteomes" id="UP000045840"/>
    </source>
</evidence>
<protein>
    <submittedName>
        <fullName evidence="1">Uncharacterized protein</fullName>
    </submittedName>
</protein>
<proteinExistence type="predicted"/>
<dbReference type="EMBL" id="CQAZ01000104">
    <property type="protein sequence ID" value="CNI69520.1"/>
    <property type="molecule type" value="Genomic_DNA"/>
</dbReference>
<sequence length="156" mass="17269">MLSKEKLINLSEITPTELPCGITICHGVYPLIGSLDIVQMATELLSLREQLAELKALPPAAYLIHEKGGARQLRFLGLNAVSQADIEEHELWQEPLFTAAKPTVGLDVEDITEFMRKAFWRGFESARGTENSNIPADWKDSKPNLLLALKAKISGD</sequence>
<evidence type="ECO:0000313" key="3">
    <source>
        <dbReference type="Proteomes" id="UP000044625"/>
    </source>
</evidence>
<dbReference type="STRING" id="1288385.ERS137968_00361"/>
<reference evidence="2 3" key="3">
    <citation type="submission" date="2015-03" db="EMBL/GenBank/DDBJ databases">
        <authorList>
            <consortium name="Pathogen Informatics"/>
            <person name="Murphy D."/>
        </authorList>
    </citation>
    <scope>NUCLEOTIDE SEQUENCE [LARGE SCALE GENOMIC DNA]</scope>
    <source>
        <strain evidence="3">type strain: CIP110230</strain>
        <strain evidence="2">Type strain: CIP110230</strain>
    </source>
</reference>
<organism evidence="1 4">
    <name type="scientific">Yersinia pekkanenii</name>
    <dbReference type="NCBI Taxonomy" id="1288385"/>
    <lineage>
        <taxon>Bacteria</taxon>
        <taxon>Pseudomonadati</taxon>
        <taxon>Pseudomonadota</taxon>
        <taxon>Gammaproteobacteria</taxon>
        <taxon>Enterobacterales</taxon>
        <taxon>Yersiniaceae</taxon>
        <taxon>Yersinia</taxon>
    </lineage>
</organism>
<dbReference type="Proteomes" id="UP000045840">
    <property type="component" value="Unassembled WGS sequence"/>
</dbReference>
<reference evidence="1" key="1">
    <citation type="submission" date="2015-03" db="EMBL/GenBank/DDBJ databases">
        <authorList>
            <person name="Murphy D."/>
        </authorList>
    </citation>
    <scope>NUCLEOTIDE SEQUENCE [LARGE SCALE GENOMIC DNA]</scope>
    <source>
        <strain evidence="1">A125KOH2</strain>
    </source>
</reference>
<dbReference type="Proteomes" id="UP000044625">
    <property type="component" value="Unassembled WGS sequence"/>
</dbReference>
<keyword evidence="3" id="KW-1185">Reference proteome</keyword>